<name>A0A5P6PA98_9BRAD</name>
<organism evidence="4 5">
    <name type="scientific">Bradyrhizobium betae</name>
    <dbReference type="NCBI Taxonomy" id="244734"/>
    <lineage>
        <taxon>Bacteria</taxon>
        <taxon>Pseudomonadati</taxon>
        <taxon>Pseudomonadota</taxon>
        <taxon>Alphaproteobacteria</taxon>
        <taxon>Hyphomicrobiales</taxon>
        <taxon>Nitrobacteraceae</taxon>
        <taxon>Bradyrhizobium</taxon>
    </lineage>
</organism>
<proteinExistence type="predicted"/>
<evidence type="ECO:0000256" key="1">
    <source>
        <dbReference type="PROSITE-ProRule" id="PRU00169"/>
    </source>
</evidence>
<dbReference type="Pfam" id="PF00072">
    <property type="entry name" value="Response_reg"/>
    <property type="match status" value="1"/>
</dbReference>
<dbReference type="PANTHER" id="PTHR33121:SF70">
    <property type="entry name" value="SIGNALING PROTEIN YKOW"/>
    <property type="match status" value="1"/>
</dbReference>
<dbReference type="Gene3D" id="3.20.20.450">
    <property type="entry name" value="EAL domain"/>
    <property type="match status" value="1"/>
</dbReference>
<dbReference type="GO" id="GO:0071111">
    <property type="term" value="F:cyclic-guanylate-specific phosphodiesterase activity"/>
    <property type="evidence" value="ECO:0007669"/>
    <property type="project" value="InterPro"/>
</dbReference>
<gene>
    <name evidence="4" type="ORF">F8237_19545</name>
</gene>
<protein>
    <submittedName>
        <fullName evidence="4">EAL domain-containing response regulator</fullName>
    </submittedName>
</protein>
<dbReference type="SUPFAM" id="SSF52172">
    <property type="entry name" value="CheY-like"/>
    <property type="match status" value="1"/>
</dbReference>
<keyword evidence="1" id="KW-0597">Phosphoprotein</keyword>
<accession>A0A5P6PA98</accession>
<dbReference type="Proteomes" id="UP000325641">
    <property type="component" value="Chromosome"/>
</dbReference>
<evidence type="ECO:0000313" key="5">
    <source>
        <dbReference type="Proteomes" id="UP000325641"/>
    </source>
</evidence>
<dbReference type="InterPro" id="IPR001789">
    <property type="entry name" value="Sig_transdc_resp-reg_receiver"/>
</dbReference>
<dbReference type="RefSeq" id="WP_151647066.1">
    <property type="nucleotide sequence ID" value="NZ_CP044543.1"/>
</dbReference>
<dbReference type="PANTHER" id="PTHR33121">
    <property type="entry name" value="CYCLIC DI-GMP PHOSPHODIESTERASE PDEF"/>
    <property type="match status" value="1"/>
</dbReference>
<dbReference type="Pfam" id="PF00563">
    <property type="entry name" value="EAL"/>
    <property type="match status" value="1"/>
</dbReference>
<dbReference type="InterPro" id="IPR035919">
    <property type="entry name" value="EAL_sf"/>
</dbReference>
<evidence type="ECO:0000313" key="4">
    <source>
        <dbReference type="EMBL" id="QFI74403.1"/>
    </source>
</evidence>
<dbReference type="GO" id="GO:0000160">
    <property type="term" value="P:phosphorelay signal transduction system"/>
    <property type="evidence" value="ECO:0007669"/>
    <property type="project" value="InterPro"/>
</dbReference>
<feature type="domain" description="Response regulatory" evidence="2">
    <location>
        <begin position="14"/>
        <end position="134"/>
    </location>
</feature>
<dbReference type="SUPFAM" id="SSF141868">
    <property type="entry name" value="EAL domain-like"/>
    <property type="match status" value="1"/>
</dbReference>
<evidence type="ECO:0000259" key="3">
    <source>
        <dbReference type="PROSITE" id="PS50883"/>
    </source>
</evidence>
<dbReference type="InterPro" id="IPR001633">
    <property type="entry name" value="EAL_dom"/>
</dbReference>
<dbReference type="InterPro" id="IPR050706">
    <property type="entry name" value="Cyclic-di-GMP_PDE-like"/>
</dbReference>
<dbReference type="EMBL" id="CP044543">
    <property type="protein sequence ID" value="QFI74403.1"/>
    <property type="molecule type" value="Genomic_DNA"/>
</dbReference>
<dbReference type="KEGG" id="bbet:F8237_19545"/>
<dbReference type="CDD" id="cd01948">
    <property type="entry name" value="EAL"/>
    <property type="match status" value="1"/>
</dbReference>
<dbReference type="SMART" id="SM00448">
    <property type="entry name" value="REC"/>
    <property type="match status" value="1"/>
</dbReference>
<dbReference type="PROSITE" id="PS50883">
    <property type="entry name" value="EAL"/>
    <property type="match status" value="1"/>
</dbReference>
<dbReference type="SMART" id="SM00052">
    <property type="entry name" value="EAL"/>
    <property type="match status" value="1"/>
</dbReference>
<feature type="domain" description="EAL" evidence="3">
    <location>
        <begin position="147"/>
        <end position="400"/>
    </location>
</feature>
<dbReference type="PROSITE" id="PS50110">
    <property type="entry name" value="RESPONSE_REGULATORY"/>
    <property type="match status" value="1"/>
</dbReference>
<reference evidence="5" key="1">
    <citation type="submission" date="2019-10" db="EMBL/GenBank/DDBJ databases">
        <title>Complete Genome Sequence of Bradyrhizobium betae type strain PL7HG1T.</title>
        <authorList>
            <person name="Bromfield E.S.P."/>
            <person name="Cloutier S."/>
        </authorList>
    </citation>
    <scope>NUCLEOTIDE SEQUENCE [LARGE SCALE GENOMIC DNA]</scope>
    <source>
        <strain evidence="5">PL7HG1</strain>
    </source>
</reference>
<feature type="modified residue" description="4-aspartylphosphate" evidence="1">
    <location>
        <position position="63"/>
    </location>
</feature>
<sequence>MREFSRETDESLGRLLVVDDDLVQRTVVGKIGAKTGYDCLVVPSLELSESALSKEAFDVMAVDLSLGERDGIELLRFVAERDLRDMSIVVISGCDGRVLKSTRRVAESLGLSVIGVLSKPLNLDELKDLLQLPRRKRASADLRSATVDVSPERIAAGIRQGEFLVEFQPKVELESGRVVGAEALARWRTSEFGIISPVTFIPIAEQCGLMPELTDTLLTSAMSQGRKLINRYPDFTIAVNVSGSLLSDLTLPERIEEVLRKEQVPPHCLIVEITETTAMADVDRATDVLVRLRLKNIGTAIDDFGTGYSSLAALAKLPFSELKIDGSFINGCEADEDMAKIVEASVGLGRAFNMKVVAEGVETPETLARIRRAGCDIGQGYFFSPSLRLARAESWVSQRNEFVSQRINWLNHRSQVAPDGDAAATRIA</sequence>
<dbReference type="Gene3D" id="3.40.50.2300">
    <property type="match status" value="1"/>
</dbReference>
<evidence type="ECO:0000259" key="2">
    <source>
        <dbReference type="PROSITE" id="PS50110"/>
    </source>
</evidence>
<dbReference type="InterPro" id="IPR011006">
    <property type="entry name" value="CheY-like_superfamily"/>
</dbReference>
<dbReference type="OrthoDB" id="9814202at2"/>
<dbReference type="AlphaFoldDB" id="A0A5P6PA98"/>